<feature type="signal peptide" evidence="2">
    <location>
        <begin position="1"/>
        <end position="23"/>
    </location>
</feature>
<feature type="compositionally biased region" description="Gly residues" evidence="1">
    <location>
        <begin position="148"/>
        <end position="169"/>
    </location>
</feature>
<evidence type="ECO:0000256" key="1">
    <source>
        <dbReference type="SAM" id="MobiDB-lite"/>
    </source>
</evidence>
<gene>
    <name evidence="3" type="ORF">CVO96_17205</name>
</gene>
<dbReference type="EMBL" id="PPPD01000002">
    <property type="protein sequence ID" value="PNY79698.1"/>
    <property type="molecule type" value="Genomic_DNA"/>
</dbReference>
<keyword evidence="2" id="KW-0732">Signal</keyword>
<sequence length="199" mass="20690">MRWIRLKSVPVSLALGLGTLASAQTGPQGGQAPTLTPEMRARMAQMQPVIDLAQTVRLLPELEKNAATAVNRAQAKALLTILTTLQRSSAVQPNDARKYLTQIEDRILTEKQLSALDGLVIKAEAERAAQRARRPAGGAAGQARIPGLPGGGFGGQRPGGPAGQGGAGGQNAQPGSFNPFREGRGADALGAYIAALRKK</sequence>
<dbReference type="RefSeq" id="WP_103313682.1">
    <property type="nucleotide sequence ID" value="NZ_PPPD01000002.1"/>
</dbReference>
<reference evidence="3 4" key="1">
    <citation type="submission" date="2018-01" db="EMBL/GenBank/DDBJ databases">
        <title>Deinococcus koreensis sp. nov., a radiation-resistant bacterium isolated from river water.</title>
        <authorList>
            <person name="Choi A."/>
        </authorList>
    </citation>
    <scope>NUCLEOTIDE SEQUENCE [LARGE SCALE GENOMIC DNA]</scope>
    <source>
        <strain evidence="3 4">SJW1-2</strain>
    </source>
</reference>
<evidence type="ECO:0000313" key="4">
    <source>
        <dbReference type="Proteomes" id="UP000236379"/>
    </source>
</evidence>
<evidence type="ECO:0000256" key="2">
    <source>
        <dbReference type="SAM" id="SignalP"/>
    </source>
</evidence>
<feature type="chain" id="PRO_5014472083" description="Periplasmic heavy metal sensor" evidence="2">
    <location>
        <begin position="24"/>
        <end position="199"/>
    </location>
</feature>
<feature type="compositionally biased region" description="Low complexity" evidence="1">
    <location>
        <begin position="135"/>
        <end position="147"/>
    </location>
</feature>
<evidence type="ECO:0000313" key="3">
    <source>
        <dbReference type="EMBL" id="PNY79698.1"/>
    </source>
</evidence>
<dbReference type="Proteomes" id="UP000236379">
    <property type="component" value="Unassembled WGS sequence"/>
</dbReference>
<comment type="caution">
    <text evidence="3">The sequence shown here is derived from an EMBL/GenBank/DDBJ whole genome shotgun (WGS) entry which is preliminary data.</text>
</comment>
<name>A0A2K3UT56_9DEIO</name>
<keyword evidence="4" id="KW-1185">Reference proteome</keyword>
<dbReference type="OrthoDB" id="71921at2"/>
<dbReference type="AlphaFoldDB" id="A0A2K3UT56"/>
<proteinExistence type="predicted"/>
<feature type="region of interest" description="Disordered" evidence="1">
    <location>
        <begin position="132"/>
        <end position="183"/>
    </location>
</feature>
<evidence type="ECO:0008006" key="5">
    <source>
        <dbReference type="Google" id="ProtNLM"/>
    </source>
</evidence>
<accession>A0A2K3UT56</accession>
<organism evidence="3 4">
    <name type="scientific">Deinococcus koreensis</name>
    <dbReference type="NCBI Taxonomy" id="2054903"/>
    <lineage>
        <taxon>Bacteria</taxon>
        <taxon>Thermotogati</taxon>
        <taxon>Deinococcota</taxon>
        <taxon>Deinococci</taxon>
        <taxon>Deinococcales</taxon>
        <taxon>Deinococcaceae</taxon>
        <taxon>Deinococcus</taxon>
    </lineage>
</organism>
<protein>
    <recommendedName>
        <fullName evidence="5">Periplasmic heavy metal sensor</fullName>
    </recommendedName>
</protein>